<keyword evidence="3" id="KW-1185">Reference proteome</keyword>
<dbReference type="GO" id="GO:0016787">
    <property type="term" value="F:hydrolase activity"/>
    <property type="evidence" value="ECO:0007669"/>
    <property type="project" value="UniProtKB-KW"/>
</dbReference>
<feature type="domain" description="AB hydrolase-1" evidence="1">
    <location>
        <begin position="26"/>
        <end position="189"/>
    </location>
</feature>
<dbReference type="Pfam" id="PF12697">
    <property type="entry name" value="Abhydrolase_6"/>
    <property type="match status" value="1"/>
</dbReference>
<dbReference type="Proteomes" id="UP000321926">
    <property type="component" value="Unassembled WGS sequence"/>
</dbReference>
<accession>A0A5C8JKP0</accession>
<evidence type="ECO:0000313" key="3">
    <source>
        <dbReference type="Proteomes" id="UP000321926"/>
    </source>
</evidence>
<gene>
    <name evidence="2" type="ORF">FVR03_14455</name>
</gene>
<dbReference type="OrthoDB" id="659408at2"/>
<dbReference type="AlphaFoldDB" id="A0A5C8JKP0"/>
<dbReference type="InterPro" id="IPR029058">
    <property type="entry name" value="AB_hydrolase_fold"/>
</dbReference>
<evidence type="ECO:0000313" key="2">
    <source>
        <dbReference type="EMBL" id="TXK38022.1"/>
    </source>
</evidence>
<dbReference type="EMBL" id="VRTY01000054">
    <property type="protein sequence ID" value="TXK38022.1"/>
    <property type="molecule type" value="Genomic_DNA"/>
</dbReference>
<evidence type="ECO:0000259" key="1">
    <source>
        <dbReference type="Pfam" id="PF12697"/>
    </source>
</evidence>
<protein>
    <submittedName>
        <fullName evidence="2">Alpha/beta fold hydrolase</fullName>
    </submittedName>
</protein>
<organism evidence="2 3">
    <name type="scientific">Pontibacter qinzhouensis</name>
    <dbReference type="NCBI Taxonomy" id="2603253"/>
    <lineage>
        <taxon>Bacteria</taxon>
        <taxon>Pseudomonadati</taxon>
        <taxon>Bacteroidota</taxon>
        <taxon>Cytophagia</taxon>
        <taxon>Cytophagales</taxon>
        <taxon>Hymenobacteraceae</taxon>
        <taxon>Pontibacter</taxon>
    </lineage>
</organism>
<dbReference type="InterPro" id="IPR000073">
    <property type="entry name" value="AB_hydrolase_1"/>
</dbReference>
<reference evidence="2 3" key="1">
    <citation type="submission" date="2019-08" db="EMBL/GenBank/DDBJ databases">
        <authorList>
            <person name="Shi S."/>
        </authorList>
    </citation>
    <scope>NUCLEOTIDE SEQUENCE [LARGE SCALE GENOMIC DNA]</scope>
    <source>
        <strain evidence="2 3">GY10130</strain>
    </source>
</reference>
<comment type="caution">
    <text evidence="2">The sequence shown here is derived from an EMBL/GenBank/DDBJ whole genome shotgun (WGS) entry which is preliminary data.</text>
</comment>
<dbReference type="SUPFAM" id="SSF53474">
    <property type="entry name" value="alpha/beta-Hydrolases"/>
    <property type="match status" value="1"/>
</dbReference>
<proteinExistence type="predicted"/>
<dbReference type="Gene3D" id="3.40.50.1820">
    <property type="entry name" value="alpha/beta hydrolase"/>
    <property type="match status" value="1"/>
</dbReference>
<keyword evidence="2" id="KW-0378">Hydrolase</keyword>
<name>A0A5C8JKP0_9BACT</name>
<sequence length="203" mass="23049">MFQFLKLPPQLPFEHLDWIAPLSLQESLAEYAGRLKAQITAPTPILIGLSFGGVIAIELAKLLQPRKLIIISSLAQSAALPWYYRALGKLKLQRYIPLKVLQSFLPLAPFFFGAHSPAEKKLLRQVILDIDENYLRWALEQLLAWRQKEPLPNLLHLHGTADKVLPLRQRPGMYIVKGGEHLMVMDRAPEISAILHNILTEDL</sequence>